<evidence type="ECO:0000313" key="4">
    <source>
        <dbReference type="Proteomes" id="UP000215788"/>
    </source>
</evidence>
<reference evidence="3 4" key="1">
    <citation type="submission" date="2017-08" db="EMBL/GenBank/DDBJ databases">
        <title>Genomic and metabolic characterisation of spoilage-associated Pseudomonas species.</title>
        <authorList>
            <person name="Stanborough T."/>
            <person name="Fegan N."/>
            <person name="Powell S.M."/>
            <person name="Singh T."/>
            <person name="Tamplin M.L."/>
            <person name="Chandry P.S."/>
        </authorList>
    </citation>
    <scope>NUCLEOTIDE SEQUENCE [LARGE SCALE GENOMIC DNA]</scope>
    <source>
        <strain evidence="3 4">L1802</strain>
    </source>
</reference>
<dbReference type="OrthoDB" id="470139at2"/>
<proteinExistence type="predicted"/>
<evidence type="ECO:0000259" key="2">
    <source>
        <dbReference type="Pfam" id="PF15978"/>
    </source>
</evidence>
<organism evidence="3 4">
    <name type="scientific">Pseudomonas lundensis</name>
    <dbReference type="NCBI Taxonomy" id="86185"/>
    <lineage>
        <taxon>Bacteria</taxon>
        <taxon>Pseudomonadati</taxon>
        <taxon>Pseudomonadota</taxon>
        <taxon>Gammaproteobacteria</taxon>
        <taxon>Pseudomonadales</taxon>
        <taxon>Pseudomonadaceae</taxon>
        <taxon>Pseudomonas</taxon>
    </lineage>
</organism>
<dbReference type="Pfam" id="PF15978">
    <property type="entry name" value="TnsD"/>
    <property type="match status" value="1"/>
</dbReference>
<dbReference type="EMBL" id="NQKI01000058">
    <property type="protein sequence ID" value="OZY57368.1"/>
    <property type="molecule type" value="Genomic_DNA"/>
</dbReference>
<evidence type="ECO:0000313" key="3">
    <source>
        <dbReference type="EMBL" id="OZY57368.1"/>
    </source>
</evidence>
<gene>
    <name evidence="3" type="ORF">CJF39_21820</name>
</gene>
<feature type="domain" description="Transposon Tn7 transposition protein TnsD C-terminal" evidence="2">
    <location>
        <begin position="334"/>
        <end position="430"/>
    </location>
</feature>
<dbReference type="InterPro" id="IPR032750">
    <property type="entry name" value="TnsD_C"/>
</dbReference>
<sequence length="490" mass="55630">MEGLLFFPQPLPDESIYSLAVRYHRLAANISYRVTSQELFGAYSRTCGSILPCCLGRLSQRLGTLYSVKDLVDRFTLLPLYRPFVDDVKYRAAIVAMTGNDGTGLKMSLGITASRFLRHASFRYCESCVREDTLRYGAAYWHRVHQAIGTCICPLHRDVLWAMTFPDGADWRCMLLPAEAGGTPVLQSPGETAAGSIAKMQLWGLENPKNVQSLLAGDFLRCRLDEMGFIQSGRTRERMLKSFLGPRLLCGPPAPEFQEITHSSDWIFRVLRPRGVVQPLKFYFLCWLLGLDLEQLKLFPPKDALHSVNLSCSNGSANVANKEDIEARRSAFSSSSNLKCHEKPGYMWLYRHDREWLAQYVALHPFIRSRGELINWGARDSALARELLIANERLRSAEGKPQKVTRAALCRLVAHSHDFLRKPNHFPISIKLMEDLLESSHDHQVRKIKWAVKIYVLDERCAKSVVYRFSGIRVSQVSDGEYSSLLRSRA</sequence>
<accession>A0A266N4E3</accession>
<feature type="domain" description="TniQ" evidence="1">
    <location>
        <begin position="6"/>
        <end position="157"/>
    </location>
</feature>
<evidence type="ECO:0000259" key="1">
    <source>
        <dbReference type="Pfam" id="PF06527"/>
    </source>
</evidence>
<dbReference type="Pfam" id="PF06527">
    <property type="entry name" value="TniQ"/>
    <property type="match status" value="1"/>
</dbReference>
<dbReference type="Proteomes" id="UP000215788">
    <property type="component" value="Unassembled WGS sequence"/>
</dbReference>
<dbReference type="AlphaFoldDB" id="A0A266N4E3"/>
<dbReference type="InterPro" id="IPR009492">
    <property type="entry name" value="TniQ"/>
</dbReference>
<comment type="caution">
    <text evidence="3">The sequence shown here is derived from an EMBL/GenBank/DDBJ whole genome shotgun (WGS) entry which is preliminary data.</text>
</comment>
<name>A0A266N4E3_9PSED</name>
<protein>
    <submittedName>
        <fullName evidence="3">Uncharacterized protein</fullName>
    </submittedName>
</protein>
<dbReference type="RefSeq" id="WP_094995284.1">
    <property type="nucleotide sequence ID" value="NZ_NQKI01000058.1"/>
</dbReference>